<evidence type="ECO:0000313" key="2">
    <source>
        <dbReference type="Proteomes" id="UP000283587"/>
    </source>
</evidence>
<dbReference type="OrthoDB" id="7570189at2"/>
<protein>
    <submittedName>
        <fullName evidence="1">Head-tail adaptor protein</fullName>
    </submittedName>
</protein>
<accession>A0A418ZTH6</accession>
<dbReference type="EMBL" id="QZEW01000173">
    <property type="protein sequence ID" value="RJL00346.1"/>
    <property type="molecule type" value="Genomic_DNA"/>
</dbReference>
<proteinExistence type="predicted"/>
<organism evidence="1 2">
    <name type="scientific">Paracoccus siganidrum</name>
    <dbReference type="NCBI Taxonomy" id="1276757"/>
    <lineage>
        <taxon>Bacteria</taxon>
        <taxon>Pseudomonadati</taxon>
        <taxon>Pseudomonadota</taxon>
        <taxon>Alphaproteobacteria</taxon>
        <taxon>Rhodobacterales</taxon>
        <taxon>Paracoccaceae</taxon>
        <taxon>Paracoccus</taxon>
    </lineage>
</organism>
<sequence length="112" mass="12643">MGAPRLNLRLALEHPDREGDGIGGYRVTWRRLGFLWAEVRAGSGRETQGEVGAQSVVTWRITLRGAPDGDPRRPRPGQRFRLERRLFLIEAVAESDASGRWLTCFAREEDLA</sequence>
<evidence type="ECO:0000313" key="1">
    <source>
        <dbReference type="EMBL" id="RJL00346.1"/>
    </source>
</evidence>
<keyword evidence="2" id="KW-1185">Reference proteome</keyword>
<dbReference type="Proteomes" id="UP000283587">
    <property type="component" value="Unassembled WGS sequence"/>
</dbReference>
<name>A0A418ZTH6_9RHOB</name>
<dbReference type="InterPro" id="IPR008767">
    <property type="entry name" value="Phage_SPP1_head-tail_adaptor"/>
</dbReference>
<dbReference type="RefSeq" id="WP_119901040.1">
    <property type="nucleotide sequence ID" value="NZ_QNRC01000015.1"/>
</dbReference>
<dbReference type="Gene3D" id="2.40.10.270">
    <property type="entry name" value="Bacteriophage SPP1 head-tail adaptor protein"/>
    <property type="match status" value="1"/>
</dbReference>
<dbReference type="Pfam" id="PF05521">
    <property type="entry name" value="Phage_HCP"/>
    <property type="match status" value="1"/>
</dbReference>
<dbReference type="InterPro" id="IPR038666">
    <property type="entry name" value="SSP1_head-tail_sf"/>
</dbReference>
<reference evidence="2" key="1">
    <citation type="submission" date="2018-09" db="EMBL/GenBank/DDBJ databases">
        <title>Paracoccus onubensis nov. sp. a moderate halophilic bacterium isolated from Gruta de las Maravillas (Aracena, Spain).</title>
        <authorList>
            <person name="Jurado V."/>
            <person name="Gutierrez-Patricio S."/>
            <person name="Gonzalez-Pimentel J.L."/>
            <person name="Miller A.Z."/>
            <person name="Laiz L."/>
            <person name="Saiz-Jimenez C."/>
        </authorList>
    </citation>
    <scope>NUCLEOTIDE SEQUENCE [LARGE SCALE GENOMIC DNA]</scope>
    <source>
        <strain evidence="2">DSM 26381</strain>
    </source>
</reference>
<gene>
    <name evidence="1" type="ORF">D3P05_22835</name>
</gene>
<comment type="caution">
    <text evidence="1">The sequence shown here is derived from an EMBL/GenBank/DDBJ whole genome shotgun (WGS) entry which is preliminary data.</text>
</comment>
<dbReference type="AlphaFoldDB" id="A0A418ZTH6"/>